<name>A0A4Z0Y990_9FIRM</name>
<dbReference type="OrthoDB" id="9789125at2"/>
<gene>
    <name evidence="3" type="primary">padE_2</name>
    <name evidence="3" type="ORF">CAGA_18560</name>
</gene>
<dbReference type="PANTHER" id="PTHR43854">
    <property type="entry name" value="INDOLEPYRUVATE OXIDOREDUCTASE SUBUNIT IORB"/>
    <property type="match status" value="1"/>
</dbReference>
<accession>A0A4Z0Y990</accession>
<dbReference type="Pfam" id="PF01558">
    <property type="entry name" value="POR"/>
    <property type="match status" value="1"/>
</dbReference>
<evidence type="ECO:0000256" key="1">
    <source>
        <dbReference type="ARBA" id="ARBA00023002"/>
    </source>
</evidence>
<proteinExistence type="predicted"/>
<sequence length="201" mass="20990">MTVNCILSGVGGQGTVLASKLIAQAAMDKGQNARTAETIGMAQRGGCVVSHVRIGDEIHSPMIPKHSADVIIGFEPAEAVRCLPYLKKGGVVVVSRKAIPPVTSSLGNSSYNGSEMIAYLQKEVARLIVVDGEKISKDCSSAKVLNVALLGAACASGILGLSMDELKNAISKRVKPQFIEINSKALEKGALAAKMTVPHHT</sequence>
<dbReference type="GO" id="GO:0047110">
    <property type="term" value="F:phenylglyoxylate dehydrogenase (acylating) activity"/>
    <property type="evidence" value="ECO:0007669"/>
    <property type="project" value="UniProtKB-EC"/>
</dbReference>
<dbReference type="EMBL" id="SRMQ01000008">
    <property type="protein sequence ID" value="TGJ76135.1"/>
    <property type="molecule type" value="Genomic_DNA"/>
</dbReference>
<dbReference type="SUPFAM" id="SSF53323">
    <property type="entry name" value="Pyruvate-ferredoxin oxidoreductase, PFOR, domain III"/>
    <property type="match status" value="1"/>
</dbReference>
<evidence type="ECO:0000313" key="4">
    <source>
        <dbReference type="Proteomes" id="UP000297714"/>
    </source>
</evidence>
<feature type="domain" description="Pyruvate/ketoisovalerate oxidoreductase catalytic" evidence="2">
    <location>
        <begin position="11"/>
        <end position="190"/>
    </location>
</feature>
<dbReference type="PANTHER" id="PTHR43854:SF1">
    <property type="entry name" value="INDOLEPYRUVATE OXIDOREDUCTASE SUBUNIT IORB"/>
    <property type="match status" value="1"/>
</dbReference>
<keyword evidence="4" id="KW-1185">Reference proteome</keyword>
<organism evidence="3 4">
    <name type="scientific">Caproiciproducens galactitolivorans</name>
    <dbReference type="NCBI Taxonomy" id="642589"/>
    <lineage>
        <taxon>Bacteria</taxon>
        <taxon>Bacillati</taxon>
        <taxon>Bacillota</taxon>
        <taxon>Clostridia</taxon>
        <taxon>Eubacteriales</taxon>
        <taxon>Acutalibacteraceae</taxon>
        <taxon>Caproiciproducens</taxon>
    </lineage>
</organism>
<evidence type="ECO:0000259" key="2">
    <source>
        <dbReference type="Pfam" id="PF01558"/>
    </source>
</evidence>
<dbReference type="InterPro" id="IPR002869">
    <property type="entry name" value="Pyrv_flavodox_OxRed_cen"/>
</dbReference>
<comment type="caution">
    <text evidence="3">The sequence shown here is derived from an EMBL/GenBank/DDBJ whole genome shotgun (WGS) entry which is preliminary data.</text>
</comment>
<protein>
    <submittedName>
        <fullName evidence="3">NADH-dependent phenylglyoxylate dehydrogenase subunit gamma</fullName>
        <ecNumber evidence="3">1.2.1.58</ecNumber>
    </submittedName>
</protein>
<dbReference type="RefSeq" id="WP_135660086.1">
    <property type="nucleotide sequence ID" value="NZ_SRMQ01000008.1"/>
</dbReference>
<evidence type="ECO:0000313" key="3">
    <source>
        <dbReference type="EMBL" id="TGJ76135.1"/>
    </source>
</evidence>
<keyword evidence="1 3" id="KW-0560">Oxidoreductase</keyword>
<dbReference type="Gene3D" id="3.40.920.10">
    <property type="entry name" value="Pyruvate-ferredoxin oxidoreductase, PFOR, domain III"/>
    <property type="match status" value="1"/>
</dbReference>
<dbReference type="Proteomes" id="UP000297714">
    <property type="component" value="Unassembled WGS sequence"/>
</dbReference>
<dbReference type="InterPro" id="IPR019752">
    <property type="entry name" value="Pyrv/ketoisovalerate_OxRed_cat"/>
</dbReference>
<dbReference type="InterPro" id="IPR052198">
    <property type="entry name" value="IorB_Oxidoreductase"/>
</dbReference>
<dbReference type="AlphaFoldDB" id="A0A4Z0Y990"/>
<dbReference type="EC" id="1.2.1.58" evidence="3"/>
<reference evidence="3 4" key="1">
    <citation type="submission" date="2019-04" db="EMBL/GenBank/DDBJ databases">
        <authorList>
            <person name="Poehlein A."/>
            <person name="Bengelsdorf F.R."/>
            <person name="Duerre P."/>
            <person name="Daniel R."/>
        </authorList>
    </citation>
    <scope>NUCLEOTIDE SEQUENCE [LARGE SCALE GENOMIC DNA]</scope>
    <source>
        <strain evidence="3 4">BS-1</strain>
    </source>
</reference>